<feature type="compositionally biased region" description="Basic and acidic residues" evidence="5">
    <location>
        <begin position="12"/>
        <end position="26"/>
    </location>
</feature>
<dbReference type="SUPFAM" id="SSF46689">
    <property type="entry name" value="Homeodomain-like"/>
    <property type="match status" value="1"/>
</dbReference>
<sequence>MPRIAPAMKTAVTEKPRRRTQEERSDAMRKRLLAATLESLAEDGYAGSTLSSIVRRAGVSRGAQVHHYPNKQALLLDASEDLLKRTYRRLGALLLSISEEDNRLQALVDACWEQMFATPLYRAYCELVAASQRDEELAQALGAMLKRVMALFEPAANYYFETSGTKLRPADMFLQLSCLLSGLGLQATLLSAPVIRSQLDGWVRQASPILRARKGVTRPPPRPASWDRVLESKG</sequence>
<dbReference type="GO" id="GO:0003700">
    <property type="term" value="F:DNA-binding transcription factor activity"/>
    <property type="evidence" value="ECO:0007669"/>
    <property type="project" value="TreeGrafter"/>
</dbReference>
<evidence type="ECO:0000256" key="5">
    <source>
        <dbReference type="SAM" id="MobiDB-lite"/>
    </source>
</evidence>
<evidence type="ECO:0000256" key="1">
    <source>
        <dbReference type="ARBA" id="ARBA00023015"/>
    </source>
</evidence>
<keyword evidence="2 4" id="KW-0238">DNA-binding</keyword>
<dbReference type="PROSITE" id="PS50977">
    <property type="entry name" value="HTH_TETR_2"/>
    <property type="match status" value="1"/>
</dbReference>
<feature type="region of interest" description="Disordered" evidence="5">
    <location>
        <begin position="1"/>
        <end position="26"/>
    </location>
</feature>
<protein>
    <submittedName>
        <fullName evidence="7">TetR family transcriptional regulator</fullName>
    </submittedName>
</protein>
<dbReference type="EMBL" id="PSNW01000008">
    <property type="protein sequence ID" value="PPE73183.1"/>
    <property type="molecule type" value="Genomic_DNA"/>
</dbReference>
<keyword evidence="1" id="KW-0805">Transcription regulation</keyword>
<dbReference type="InterPro" id="IPR009057">
    <property type="entry name" value="Homeodomain-like_sf"/>
</dbReference>
<dbReference type="AlphaFoldDB" id="A0A2S5TDW6"/>
<name>A0A2S5TDW6_9GAMM</name>
<dbReference type="PANTHER" id="PTHR30055:SF234">
    <property type="entry name" value="HTH-TYPE TRANSCRIPTIONAL REGULATOR BETI"/>
    <property type="match status" value="1"/>
</dbReference>
<evidence type="ECO:0000313" key="7">
    <source>
        <dbReference type="EMBL" id="PPE73183.1"/>
    </source>
</evidence>
<gene>
    <name evidence="7" type="ORF">C3942_15305</name>
</gene>
<feature type="domain" description="HTH tetR-type" evidence="6">
    <location>
        <begin position="26"/>
        <end position="86"/>
    </location>
</feature>
<evidence type="ECO:0000256" key="2">
    <source>
        <dbReference type="ARBA" id="ARBA00023125"/>
    </source>
</evidence>
<comment type="caution">
    <text evidence="7">The sequence shown here is derived from an EMBL/GenBank/DDBJ whole genome shotgun (WGS) entry which is preliminary data.</text>
</comment>
<organism evidence="7 8">
    <name type="scientific">Solimonas fluminis</name>
    <dbReference type="NCBI Taxonomy" id="2086571"/>
    <lineage>
        <taxon>Bacteria</taxon>
        <taxon>Pseudomonadati</taxon>
        <taxon>Pseudomonadota</taxon>
        <taxon>Gammaproteobacteria</taxon>
        <taxon>Nevskiales</taxon>
        <taxon>Nevskiaceae</taxon>
        <taxon>Solimonas</taxon>
    </lineage>
</organism>
<dbReference type="PANTHER" id="PTHR30055">
    <property type="entry name" value="HTH-TYPE TRANSCRIPTIONAL REGULATOR RUTR"/>
    <property type="match status" value="1"/>
</dbReference>
<dbReference type="Pfam" id="PF00440">
    <property type="entry name" value="TetR_N"/>
    <property type="match status" value="1"/>
</dbReference>
<dbReference type="InterPro" id="IPR001647">
    <property type="entry name" value="HTH_TetR"/>
</dbReference>
<accession>A0A2S5TDW6</accession>
<evidence type="ECO:0000313" key="8">
    <source>
        <dbReference type="Proteomes" id="UP000238220"/>
    </source>
</evidence>
<dbReference type="OrthoDB" id="9809772at2"/>
<dbReference type="InterPro" id="IPR050109">
    <property type="entry name" value="HTH-type_TetR-like_transc_reg"/>
</dbReference>
<dbReference type="Gene3D" id="1.10.357.10">
    <property type="entry name" value="Tetracycline Repressor, domain 2"/>
    <property type="match status" value="1"/>
</dbReference>
<feature type="region of interest" description="Disordered" evidence="5">
    <location>
        <begin position="213"/>
        <end position="234"/>
    </location>
</feature>
<reference evidence="7 8" key="1">
    <citation type="submission" date="2018-02" db="EMBL/GenBank/DDBJ databases">
        <title>Genome sequencing of Solimonas sp. HR-BB.</title>
        <authorList>
            <person name="Lee Y."/>
            <person name="Jeon C.O."/>
        </authorList>
    </citation>
    <scope>NUCLEOTIDE SEQUENCE [LARGE SCALE GENOMIC DNA]</scope>
    <source>
        <strain evidence="7 8">HR-BB</strain>
    </source>
</reference>
<feature type="DNA-binding region" description="H-T-H motif" evidence="4">
    <location>
        <begin position="49"/>
        <end position="68"/>
    </location>
</feature>
<dbReference type="PRINTS" id="PR00455">
    <property type="entry name" value="HTHTETR"/>
</dbReference>
<evidence type="ECO:0000256" key="3">
    <source>
        <dbReference type="ARBA" id="ARBA00023163"/>
    </source>
</evidence>
<dbReference type="GO" id="GO:0000976">
    <property type="term" value="F:transcription cis-regulatory region binding"/>
    <property type="evidence" value="ECO:0007669"/>
    <property type="project" value="TreeGrafter"/>
</dbReference>
<keyword evidence="8" id="KW-1185">Reference proteome</keyword>
<evidence type="ECO:0000256" key="4">
    <source>
        <dbReference type="PROSITE-ProRule" id="PRU00335"/>
    </source>
</evidence>
<proteinExistence type="predicted"/>
<evidence type="ECO:0000259" key="6">
    <source>
        <dbReference type="PROSITE" id="PS50977"/>
    </source>
</evidence>
<dbReference type="Proteomes" id="UP000238220">
    <property type="component" value="Unassembled WGS sequence"/>
</dbReference>
<keyword evidence="3" id="KW-0804">Transcription</keyword>